<dbReference type="Pfam" id="PF00069">
    <property type="entry name" value="Pkinase"/>
    <property type="match status" value="1"/>
</dbReference>
<dbReference type="PANTHER" id="PTHR44329">
    <property type="entry name" value="SERINE/THREONINE-PROTEIN KINASE TNNI3K-RELATED"/>
    <property type="match status" value="1"/>
</dbReference>
<keyword evidence="2" id="KW-0067">ATP-binding</keyword>
<dbReference type="Gene3D" id="1.10.510.10">
    <property type="entry name" value="Transferase(Phosphotransferase) domain 1"/>
    <property type="match status" value="1"/>
</dbReference>
<dbReference type="PROSITE" id="PS50011">
    <property type="entry name" value="PROTEIN_KINASE_DOM"/>
    <property type="match status" value="1"/>
</dbReference>
<evidence type="ECO:0000313" key="5">
    <source>
        <dbReference type="Proteomes" id="UP000054248"/>
    </source>
</evidence>
<dbReference type="SMART" id="SM00220">
    <property type="entry name" value="S_TKc"/>
    <property type="match status" value="1"/>
</dbReference>
<evidence type="ECO:0000256" key="2">
    <source>
        <dbReference type="ARBA" id="ARBA00022840"/>
    </source>
</evidence>
<dbReference type="PROSITE" id="PS00108">
    <property type="entry name" value="PROTEIN_KINASE_ST"/>
    <property type="match status" value="1"/>
</dbReference>
<evidence type="ECO:0000256" key="1">
    <source>
        <dbReference type="ARBA" id="ARBA00022741"/>
    </source>
</evidence>
<organism evidence="4 5">
    <name type="scientific">Tulasnella calospora MUT 4182</name>
    <dbReference type="NCBI Taxonomy" id="1051891"/>
    <lineage>
        <taxon>Eukaryota</taxon>
        <taxon>Fungi</taxon>
        <taxon>Dikarya</taxon>
        <taxon>Basidiomycota</taxon>
        <taxon>Agaricomycotina</taxon>
        <taxon>Agaricomycetes</taxon>
        <taxon>Cantharellales</taxon>
        <taxon>Tulasnellaceae</taxon>
        <taxon>Tulasnella</taxon>
    </lineage>
</organism>
<evidence type="ECO:0000259" key="3">
    <source>
        <dbReference type="PROSITE" id="PS50011"/>
    </source>
</evidence>
<dbReference type="InterPro" id="IPR011009">
    <property type="entry name" value="Kinase-like_dom_sf"/>
</dbReference>
<dbReference type="HOGENOM" id="CLU_000288_7_18_1"/>
<dbReference type="PANTHER" id="PTHR44329:SF298">
    <property type="entry name" value="MIXED LINEAGE KINASE DOMAIN-LIKE PROTEIN"/>
    <property type="match status" value="1"/>
</dbReference>
<sequence>QRLTKELGIWMALQHPHITPLLGFILEGDLGIISPWYANGNIADYIVQHPDADRTKLVSDVASGLAYLHSRVPLVVHGDMKPDNVLIDDAGHAMIIDFGLSAIMEDDPTFSTSLATSLQGTGNARWMAPELLMQEGCKRSLSTDVYSFGCIALQVYTGEVPFKDTPTFQIIAAWFIGQTNPMAKREDYPSLSSPSVDWFYDILISCLDKDPTSRPS</sequence>
<name>A0A0C3Q9W5_9AGAM</name>
<dbReference type="OrthoDB" id="4062651at2759"/>
<proteinExistence type="predicted"/>
<dbReference type="InterPro" id="IPR008271">
    <property type="entry name" value="Ser/Thr_kinase_AS"/>
</dbReference>
<protein>
    <recommendedName>
        <fullName evidence="3">Protein kinase domain-containing protein</fullName>
    </recommendedName>
</protein>
<dbReference type="STRING" id="1051891.A0A0C3Q9W5"/>
<dbReference type="GO" id="GO:0004674">
    <property type="term" value="F:protein serine/threonine kinase activity"/>
    <property type="evidence" value="ECO:0007669"/>
    <property type="project" value="TreeGrafter"/>
</dbReference>
<evidence type="ECO:0000313" key="4">
    <source>
        <dbReference type="EMBL" id="KIO26900.1"/>
    </source>
</evidence>
<reference evidence="4 5" key="1">
    <citation type="submission" date="2014-04" db="EMBL/GenBank/DDBJ databases">
        <authorList>
            <consortium name="DOE Joint Genome Institute"/>
            <person name="Kuo A."/>
            <person name="Girlanda M."/>
            <person name="Perotto S."/>
            <person name="Kohler A."/>
            <person name="Nagy L.G."/>
            <person name="Floudas D."/>
            <person name="Copeland A."/>
            <person name="Barry K.W."/>
            <person name="Cichocki N."/>
            <person name="Veneault-Fourrey C."/>
            <person name="LaButti K."/>
            <person name="Lindquist E.A."/>
            <person name="Lipzen A."/>
            <person name="Lundell T."/>
            <person name="Morin E."/>
            <person name="Murat C."/>
            <person name="Sun H."/>
            <person name="Tunlid A."/>
            <person name="Henrissat B."/>
            <person name="Grigoriev I.V."/>
            <person name="Hibbett D.S."/>
            <person name="Martin F."/>
            <person name="Nordberg H.P."/>
            <person name="Cantor M.N."/>
            <person name="Hua S.X."/>
        </authorList>
    </citation>
    <scope>NUCLEOTIDE SEQUENCE [LARGE SCALE GENOMIC DNA]</scope>
    <source>
        <strain evidence="4 5">MUT 4182</strain>
    </source>
</reference>
<keyword evidence="5" id="KW-1185">Reference proteome</keyword>
<dbReference type="SUPFAM" id="SSF56112">
    <property type="entry name" value="Protein kinase-like (PK-like)"/>
    <property type="match status" value="1"/>
</dbReference>
<dbReference type="EMBL" id="KN823017">
    <property type="protein sequence ID" value="KIO26900.1"/>
    <property type="molecule type" value="Genomic_DNA"/>
</dbReference>
<feature type="non-terminal residue" evidence="4">
    <location>
        <position position="1"/>
    </location>
</feature>
<dbReference type="InterPro" id="IPR051681">
    <property type="entry name" value="Ser/Thr_Kinases-Pseudokinases"/>
</dbReference>
<dbReference type="InterPro" id="IPR000719">
    <property type="entry name" value="Prot_kinase_dom"/>
</dbReference>
<keyword evidence="1" id="KW-0547">Nucleotide-binding</keyword>
<feature type="non-terminal residue" evidence="4">
    <location>
        <position position="216"/>
    </location>
</feature>
<accession>A0A0C3Q9W5</accession>
<dbReference type="GO" id="GO:0005524">
    <property type="term" value="F:ATP binding"/>
    <property type="evidence" value="ECO:0007669"/>
    <property type="project" value="UniProtKB-KW"/>
</dbReference>
<feature type="domain" description="Protein kinase" evidence="3">
    <location>
        <begin position="1"/>
        <end position="216"/>
    </location>
</feature>
<dbReference type="AlphaFoldDB" id="A0A0C3Q9W5"/>
<reference evidence="5" key="2">
    <citation type="submission" date="2015-01" db="EMBL/GenBank/DDBJ databases">
        <title>Evolutionary Origins and Diversification of the Mycorrhizal Mutualists.</title>
        <authorList>
            <consortium name="DOE Joint Genome Institute"/>
            <consortium name="Mycorrhizal Genomics Consortium"/>
            <person name="Kohler A."/>
            <person name="Kuo A."/>
            <person name="Nagy L.G."/>
            <person name="Floudas D."/>
            <person name="Copeland A."/>
            <person name="Barry K.W."/>
            <person name="Cichocki N."/>
            <person name="Veneault-Fourrey C."/>
            <person name="LaButti K."/>
            <person name="Lindquist E.A."/>
            <person name="Lipzen A."/>
            <person name="Lundell T."/>
            <person name="Morin E."/>
            <person name="Murat C."/>
            <person name="Riley R."/>
            <person name="Ohm R."/>
            <person name="Sun H."/>
            <person name="Tunlid A."/>
            <person name="Henrissat B."/>
            <person name="Grigoriev I.V."/>
            <person name="Hibbett D.S."/>
            <person name="Martin F."/>
        </authorList>
    </citation>
    <scope>NUCLEOTIDE SEQUENCE [LARGE SCALE GENOMIC DNA]</scope>
    <source>
        <strain evidence="5">MUT 4182</strain>
    </source>
</reference>
<dbReference type="Proteomes" id="UP000054248">
    <property type="component" value="Unassembled WGS sequence"/>
</dbReference>
<gene>
    <name evidence="4" type="ORF">M407DRAFT_50021</name>
</gene>